<proteinExistence type="predicted"/>
<accession>M7XBV4</accession>
<organism evidence="1 2">
    <name type="scientific">Mariniradius saccharolyticus AK6</name>
    <dbReference type="NCBI Taxonomy" id="1239962"/>
    <lineage>
        <taxon>Bacteria</taxon>
        <taxon>Pseudomonadati</taxon>
        <taxon>Bacteroidota</taxon>
        <taxon>Cytophagia</taxon>
        <taxon>Cytophagales</taxon>
        <taxon>Cyclobacteriaceae</taxon>
        <taxon>Mariniradius</taxon>
    </lineage>
</organism>
<name>M7XBV4_9BACT</name>
<dbReference type="EMBL" id="AMZY02000004">
    <property type="protein sequence ID" value="EMS34890.1"/>
    <property type="molecule type" value="Genomic_DNA"/>
</dbReference>
<dbReference type="Proteomes" id="UP000010953">
    <property type="component" value="Unassembled WGS sequence"/>
</dbReference>
<reference evidence="1" key="1">
    <citation type="submission" date="2013-01" db="EMBL/GenBank/DDBJ databases">
        <title>Genome assembly of Mariniradius saccharolyticus AK6.</title>
        <authorList>
            <person name="Vaidya B."/>
            <person name="Khatri I."/>
            <person name="Tanuku N.R.S."/>
            <person name="Subramanian S."/>
            <person name="Pinnaka A."/>
        </authorList>
    </citation>
    <scope>NUCLEOTIDE SEQUENCE [LARGE SCALE GENOMIC DNA]</scope>
    <source>
        <strain evidence="1">AK6</strain>
    </source>
</reference>
<sequence length="38" mass="4265">MGENLSIYLHKKPKSLSGKIFAAKFDTRGKNLNLAPEF</sequence>
<dbReference type="InParanoid" id="M7XBV4"/>
<dbReference type="AlphaFoldDB" id="M7XBV4"/>
<keyword evidence="2" id="KW-1185">Reference proteome</keyword>
<protein>
    <submittedName>
        <fullName evidence="1">Uncharacterized protein</fullName>
    </submittedName>
</protein>
<evidence type="ECO:0000313" key="2">
    <source>
        <dbReference type="Proteomes" id="UP000010953"/>
    </source>
</evidence>
<gene>
    <name evidence="1" type="ORF">C943_03212</name>
</gene>
<evidence type="ECO:0000313" key="1">
    <source>
        <dbReference type="EMBL" id="EMS34890.1"/>
    </source>
</evidence>
<dbReference type="STRING" id="1239962.C943_03212"/>
<comment type="caution">
    <text evidence="1">The sequence shown here is derived from an EMBL/GenBank/DDBJ whole genome shotgun (WGS) entry which is preliminary data.</text>
</comment>